<evidence type="ECO:0000313" key="3">
    <source>
        <dbReference type="EMBL" id="SMP23655.1"/>
    </source>
</evidence>
<sequence length="168" mass="19543">MDLKQILKHQYKKIILIALLVIVGFTMFRAYSGFFEKVNTMWETNLNYNIANLITLAQQKLDKAQFDVDYYCTNFDFSLEENKQKEETPECKLAKERYAQALKEYQELQAKKDELLNTQKQVKSYYDALILSAQQTPLPFGLLIITAIAFLGLVGALINEFLPKRKKN</sequence>
<dbReference type="EMBL" id="FXTX01000030">
    <property type="protein sequence ID" value="SMP23655.1"/>
    <property type="molecule type" value="Genomic_DNA"/>
</dbReference>
<organism evidence="3 4">
    <name type="scientific">Venenivibrio stagnispumantis</name>
    <dbReference type="NCBI Taxonomy" id="407998"/>
    <lineage>
        <taxon>Bacteria</taxon>
        <taxon>Pseudomonadati</taxon>
        <taxon>Aquificota</taxon>
        <taxon>Aquificia</taxon>
        <taxon>Aquificales</taxon>
        <taxon>Hydrogenothermaceae</taxon>
        <taxon>Venenivibrio</taxon>
    </lineage>
</organism>
<protein>
    <submittedName>
        <fullName evidence="3">Uncharacterized protein</fullName>
    </submittedName>
</protein>
<feature type="coiled-coil region" evidence="1">
    <location>
        <begin position="91"/>
        <end position="118"/>
    </location>
</feature>
<keyword evidence="2" id="KW-0812">Transmembrane</keyword>
<feature type="transmembrane region" description="Helical" evidence="2">
    <location>
        <begin position="14"/>
        <end position="32"/>
    </location>
</feature>
<evidence type="ECO:0000256" key="1">
    <source>
        <dbReference type="SAM" id="Coils"/>
    </source>
</evidence>
<keyword evidence="1" id="KW-0175">Coiled coil</keyword>
<dbReference type="Proteomes" id="UP001157947">
    <property type="component" value="Unassembled WGS sequence"/>
</dbReference>
<gene>
    <name evidence="3" type="ORF">SAMN06264868_1309</name>
</gene>
<evidence type="ECO:0000256" key="2">
    <source>
        <dbReference type="SAM" id="Phobius"/>
    </source>
</evidence>
<proteinExistence type="predicted"/>
<dbReference type="RefSeq" id="WP_265134541.1">
    <property type="nucleotide sequence ID" value="NZ_FXTX01000030.1"/>
</dbReference>
<reference evidence="3" key="1">
    <citation type="submission" date="2017-05" db="EMBL/GenBank/DDBJ databases">
        <authorList>
            <person name="Varghese N."/>
            <person name="Submissions S."/>
        </authorList>
    </citation>
    <scope>NUCLEOTIDE SEQUENCE</scope>
    <source>
        <strain evidence="3">DSM 18763</strain>
    </source>
</reference>
<keyword evidence="4" id="KW-1185">Reference proteome</keyword>
<evidence type="ECO:0000313" key="4">
    <source>
        <dbReference type="Proteomes" id="UP001157947"/>
    </source>
</evidence>
<feature type="transmembrane region" description="Helical" evidence="2">
    <location>
        <begin position="140"/>
        <end position="162"/>
    </location>
</feature>
<accession>A0AA45WQ27</accession>
<dbReference type="AlphaFoldDB" id="A0AA45WQ27"/>
<name>A0AA45WQ27_9AQUI</name>
<keyword evidence="2" id="KW-0472">Membrane</keyword>
<keyword evidence="2" id="KW-1133">Transmembrane helix</keyword>
<comment type="caution">
    <text evidence="3">The sequence shown here is derived from an EMBL/GenBank/DDBJ whole genome shotgun (WGS) entry which is preliminary data.</text>
</comment>